<evidence type="ECO:0000313" key="3">
    <source>
        <dbReference type="EMBL" id="KAK9952836.1"/>
    </source>
</evidence>
<feature type="non-terminal residue" evidence="3">
    <location>
        <position position="1"/>
    </location>
</feature>
<proteinExistence type="predicted"/>
<keyword evidence="1" id="KW-0326">Glycosidase</keyword>
<evidence type="ECO:0000313" key="4">
    <source>
        <dbReference type="Proteomes" id="UP001479290"/>
    </source>
</evidence>
<keyword evidence="4" id="KW-1185">Reference proteome</keyword>
<dbReference type="Proteomes" id="UP001479290">
    <property type="component" value="Unassembled WGS sequence"/>
</dbReference>
<dbReference type="InterPro" id="IPR017853">
    <property type="entry name" value="GH"/>
</dbReference>
<evidence type="ECO:0000256" key="2">
    <source>
        <dbReference type="SAM" id="MobiDB-lite"/>
    </source>
</evidence>
<dbReference type="SUPFAM" id="SSF51445">
    <property type="entry name" value="(Trans)glycosidases"/>
    <property type="match status" value="1"/>
</dbReference>
<dbReference type="InterPro" id="IPR050887">
    <property type="entry name" value="Beta-mannosidase_GH2"/>
</dbReference>
<feature type="region of interest" description="Disordered" evidence="2">
    <location>
        <begin position="1"/>
        <end position="21"/>
    </location>
</feature>
<protein>
    <submittedName>
        <fullName evidence="3">Uncharacterized protein</fullName>
    </submittedName>
</protein>
<evidence type="ECO:0000256" key="1">
    <source>
        <dbReference type="ARBA" id="ARBA00023295"/>
    </source>
</evidence>
<feature type="non-terminal residue" evidence="3">
    <location>
        <position position="73"/>
    </location>
</feature>
<accession>A0AAW1YUP3</accession>
<dbReference type="GO" id="GO:0004567">
    <property type="term" value="F:beta-mannosidase activity"/>
    <property type="evidence" value="ECO:0007669"/>
    <property type="project" value="TreeGrafter"/>
</dbReference>
<keyword evidence="1" id="KW-0378">Hydrolase</keyword>
<dbReference type="Gene3D" id="3.20.20.80">
    <property type="entry name" value="Glycosidases"/>
    <property type="match status" value="1"/>
</dbReference>
<dbReference type="PANTHER" id="PTHR43730:SF1">
    <property type="entry name" value="BETA-MANNOSIDASE"/>
    <property type="match status" value="1"/>
</dbReference>
<sequence length="73" mass="8490">EDGTRPFLVSSPTNGVESEKEGWVAHDPYDPHYGDTHSYSYYNNCWNWTAFPRTRFASEYGFQSWPSFSTLSK</sequence>
<reference evidence="3 4" key="1">
    <citation type="submission" date="2024-05" db="EMBL/GenBank/DDBJ databases">
        <title>A high-quality chromosomal-level genome assembly of Topmouth culter (Culter alburnus).</title>
        <authorList>
            <person name="Zhao H."/>
        </authorList>
    </citation>
    <scope>NUCLEOTIDE SEQUENCE [LARGE SCALE GENOMIC DNA]</scope>
    <source>
        <strain evidence="3">CATC2023</strain>
        <tissue evidence="3">Muscle</tissue>
    </source>
</reference>
<gene>
    <name evidence="3" type="ORF">ABG768_016868</name>
</gene>
<comment type="caution">
    <text evidence="3">The sequence shown here is derived from an EMBL/GenBank/DDBJ whole genome shotgun (WGS) entry which is preliminary data.</text>
</comment>
<name>A0AAW1YUP3_CULAL</name>
<dbReference type="GO" id="GO:0006516">
    <property type="term" value="P:glycoprotein catabolic process"/>
    <property type="evidence" value="ECO:0007669"/>
    <property type="project" value="TreeGrafter"/>
</dbReference>
<dbReference type="EMBL" id="JAWDJR010000023">
    <property type="protein sequence ID" value="KAK9952836.1"/>
    <property type="molecule type" value="Genomic_DNA"/>
</dbReference>
<dbReference type="AlphaFoldDB" id="A0AAW1YUP3"/>
<dbReference type="PANTHER" id="PTHR43730">
    <property type="entry name" value="BETA-MANNOSIDASE"/>
    <property type="match status" value="1"/>
</dbReference>
<organism evidence="3 4">
    <name type="scientific">Culter alburnus</name>
    <name type="common">Topmouth culter</name>
    <dbReference type="NCBI Taxonomy" id="194366"/>
    <lineage>
        <taxon>Eukaryota</taxon>
        <taxon>Metazoa</taxon>
        <taxon>Chordata</taxon>
        <taxon>Craniata</taxon>
        <taxon>Vertebrata</taxon>
        <taxon>Euteleostomi</taxon>
        <taxon>Actinopterygii</taxon>
        <taxon>Neopterygii</taxon>
        <taxon>Teleostei</taxon>
        <taxon>Ostariophysi</taxon>
        <taxon>Cypriniformes</taxon>
        <taxon>Xenocyprididae</taxon>
        <taxon>Xenocypridinae</taxon>
        <taxon>Culter</taxon>
    </lineage>
</organism>